<reference evidence="21" key="1">
    <citation type="journal article" date="2020" name="Stud. Mycol.">
        <title>101 Dothideomycetes genomes: a test case for predicting lifestyles and emergence of pathogens.</title>
        <authorList>
            <person name="Haridas S."/>
            <person name="Albert R."/>
            <person name="Binder M."/>
            <person name="Bloem J."/>
            <person name="Labutti K."/>
            <person name="Salamov A."/>
            <person name="Andreopoulos B."/>
            <person name="Baker S."/>
            <person name="Barry K."/>
            <person name="Bills G."/>
            <person name="Bluhm B."/>
            <person name="Cannon C."/>
            <person name="Castanera R."/>
            <person name="Culley D."/>
            <person name="Daum C."/>
            <person name="Ezra D."/>
            <person name="Gonzalez J."/>
            <person name="Henrissat B."/>
            <person name="Kuo A."/>
            <person name="Liang C."/>
            <person name="Lipzen A."/>
            <person name="Lutzoni F."/>
            <person name="Magnuson J."/>
            <person name="Mondo S."/>
            <person name="Nolan M."/>
            <person name="Ohm R."/>
            <person name="Pangilinan J."/>
            <person name="Park H.-J."/>
            <person name="Ramirez L."/>
            <person name="Alfaro M."/>
            <person name="Sun H."/>
            <person name="Tritt A."/>
            <person name="Yoshinaga Y."/>
            <person name="Zwiers L.-H."/>
            <person name="Turgeon B."/>
            <person name="Goodwin S."/>
            <person name="Spatafora J."/>
            <person name="Crous P."/>
            <person name="Grigoriev I."/>
        </authorList>
    </citation>
    <scope>NUCLEOTIDE SEQUENCE</scope>
    <source>
        <strain evidence="21">CBS 115976</strain>
    </source>
</reference>
<dbReference type="FunFam" id="2.10.70.80:FF:000001">
    <property type="entry name" value="Sortilin-related VPS10 domain-containing receptor 1"/>
    <property type="match status" value="1"/>
</dbReference>
<dbReference type="PANTHER" id="PTHR12106">
    <property type="entry name" value="SORTILIN RELATED"/>
    <property type="match status" value="1"/>
</dbReference>
<evidence type="ECO:0000256" key="2">
    <source>
        <dbReference type="ARBA" id="ARBA00004488"/>
    </source>
</evidence>
<keyword evidence="7" id="KW-0677">Repeat</keyword>
<keyword evidence="4" id="KW-0813">Transport</keyword>
<feature type="transmembrane region" description="Helical" evidence="18">
    <location>
        <begin position="1403"/>
        <end position="1425"/>
    </location>
</feature>
<keyword evidence="10" id="KW-0333">Golgi apparatus</keyword>
<dbReference type="SUPFAM" id="SSF110296">
    <property type="entry name" value="Oligoxyloglucan reducing end-specific cellobiohydrolase"/>
    <property type="match status" value="2"/>
</dbReference>
<dbReference type="GO" id="GO:0006895">
    <property type="term" value="P:Golgi to endosome transport"/>
    <property type="evidence" value="ECO:0007669"/>
    <property type="project" value="TreeGrafter"/>
</dbReference>
<evidence type="ECO:0000256" key="16">
    <source>
        <dbReference type="ARBA" id="ARBA00031354"/>
    </source>
</evidence>
<keyword evidence="12" id="KW-0675">Receptor</keyword>
<dbReference type="FunFam" id="3.30.60.270:FF:000005">
    <property type="entry name" value="Sortilin"/>
    <property type="match status" value="1"/>
</dbReference>
<evidence type="ECO:0000313" key="21">
    <source>
        <dbReference type="EMBL" id="KAF2674767.1"/>
    </source>
</evidence>
<organism evidence="21 22">
    <name type="scientific">Microthyrium microscopicum</name>
    <dbReference type="NCBI Taxonomy" id="703497"/>
    <lineage>
        <taxon>Eukaryota</taxon>
        <taxon>Fungi</taxon>
        <taxon>Dikarya</taxon>
        <taxon>Ascomycota</taxon>
        <taxon>Pezizomycotina</taxon>
        <taxon>Dothideomycetes</taxon>
        <taxon>Dothideomycetes incertae sedis</taxon>
        <taxon>Microthyriales</taxon>
        <taxon>Microthyriaceae</taxon>
        <taxon>Microthyrium</taxon>
    </lineage>
</organism>
<dbReference type="SMART" id="SM00602">
    <property type="entry name" value="VPS10"/>
    <property type="match status" value="2"/>
</dbReference>
<accession>A0A6A6UTK2</accession>
<feature type="transmembrane region" description="Helical" evidence="18">
    <location>
        <begin position="1352"/>
        <end position="1373"/>
    </location>
</feature>
<evidence type="ECO:0000256" key="12">
    <source>
        <dbReference type="ARBA" id="ARBA00023170"/>
    </source>
</evidence>
<evidence type="ECO:0000256" key="7">
    <source>
        <dbReference type="ARBA" id="ARBA00022737"/>
    </source>
</evidence>
<sequence>MRLLQSLGALCILAAGSLVAAKDGPDVSHASYEFKNHPETLMFFEDSETALTIDLGVDTVFRTTNAGQDWTAVDGPDKGKALIIALHPRDNQVAVIVGAGLTHWITEDQGKSWRTFTTPEGPSINDPIVFHWDDPKRMLFNTFDSTFFGGSTIGKTYYTTDGFKSNDILHARRRTCNWAKSTDLFTTGDKQKDLDRTLCVVEGRYSTRMKDYKLMISDNFFKNSHEPVMSSGRTVSGMVNIASVKSFVVAAAKAQGSTELALYVSRDTETWHRAEFGDHQIDENAYTILEGTNYSIQVQVTPNADVPMGVLFTSNSNGTYFTKSIEHASRNRNGIMDFEKVQNIQGIFLVNEVENWKDLEAHPRTTRKKDKTKITFDDGRTFESLKVGNDELHLHSVTELRNSGRVFSSPAAGIVMGNGNTGEYLEAFKDANVFVSDDAGKTWIKADLQGPHKYEFGDQGSILLAIKDGVLTDEASYSLDHGKSWKKTSLGKKVQLFELTTIPDSTALRFVATGRDEEHNWWAISLDFKGLHERKCNDGDFEDWYARKNDKGEPQCLMGHKQHFRRRKPGAECFVQQEFKEALPLNEPCECTDMDFECDFNFRREGKECVPAGRILDPKVQCKDREGNFQGSSGWRLIPGDDCKRTGGKQKDDLEERPCKDVFAAPATGKVTSTFKDFRGQHFLSMYYLERGGDIASGTDESVVLLTDRHEAWITHDHGKNWDKATPGDEEIYAIYPHTYNNDYVYFITLSQKVYYSKNRGQDVHYFDAPDIPNLKGLPILSFHEQYPDWLIWTGNQDCHPSDRSNCHVTAHVSKKNGADDSWDLLMPWVKRCQFMYREGRQSKDTLMYCEHWQAEDLTGPLQLLSSEDNFAKHETVFEDVVAFATMAEYIVVAAKTEDRRWLEAHASVDGKTFAHAAFPPGFQVEHQSAYTVLDSATNAVFLHVTVSGEENQEYGSILKSNSNGTSYVVSVNYVNRNRDGYVDWEKMQGIEGVAIVNVIGNNEEMKRGAGKKLKTMITHDDGATWSYLPCPEKDLTGHSYECGSDLSKKALHLHGYTERRDPRETFSSPSAVGLMIGVGNVGEYLGLYNEGDTFLTKDGGITWKPIMKGTFMYEYGDQGSIIILVPRSVPTNKVWYSTDEGDEWHEYEFDHDGVTTVDRVTTVPSDNSRNFLLWGKKGGALTTVNLDFTGLADKQCKLDKENPTAADSDYELWSPKHPGKTDEVDCLFGHVSRYYRKKPQSNCYNGPLIERLHDIERNCTCTRQDFECDYNYERRPSDNICVLIQGLSPRPAEAVCTEDKSLEQYYEPTGYRKIPLSTCAAGRELEYVGESKPCPGHEKEFEEHHRGLSGAGLFFAIVLPISAAAAVGYYVYSKWDGKFGRIRLGESMGGNGGSFWSSEQPWIAWPVTVVSGLVALVAALPLLVGSVWRSVSGRFGGGYGGRTYTSRSSFARGRGDYASVADEGELLGDDSDEEV</sequence>
<comment type="function">
    <text evidence="14">Functions as a sorting receptor in the Golgi compartment required for the intracellular sorting and delivery of soluble vacuolar proteins, like carboxypeptidase Y (CPY) and proteinase A. Executes multiple rounds of sorting by cycling between the late Golgi and a prevacuolar endosome-like compartment.</text>
</comment>
<keyword evidence="11 18" id="KW-0472">Membrane</keyword>
<evidence type="ECO:0000256" key="3">
    <source>
        <dbReference type="ARBA" id="ARBA00015369"/>
    </source>
</evidence>
<evidence type="ECO:0000256" key="11">
    <source>
        <dbReference type="ARBA" id="ARBA00023136"/>
    </source>
</evidence>
<keyword evidence="8" id="KW-0653">Protein transport</keyword>
<evidence type="ECO:0000256" key="18">
    <source>
        <dbReference type="SAM" id="Phobius"/>
    </source>
</evidence>
<name>A0A6A6UTK2_9PEZI</name>
<dbReference type="GO" id="GO:0005794">
    <property type="term" value="C:Golgi apparatus"/>
    <property type="evidence" value="ECO:0007669"/>
    <property type="project" value="UniProtKB-SubCell"/>
</dbReference>
<keyword evidence="22" id="KW-1185">Reference proteome</keyword>
<gene>
    <name evidence="21" type="ORF">BT63DRAFT_381485</name>
</gene>
<dbReference type="Gene3D" id="3.30.60.270">
    <property type="match status" value="2"/>
</dbReference>
<evidence type="ECO:0000256" key="4">
    <source>
        <dbReference type="ARBA" id="ARBA00022448"/>
    </source>
</evidence>
<dbReference type="InterPro" id="IPR031777">
    <property type="entry name" value="Sortilin_C"/>
</dbReference>
<dbReference type="CDD" id="cd15482">
    <property type="entry name" value="Sialidase_non-viral"/>
    <property type="match status" value="1"/>
</dbReference>
<evidence type="ECO:0000259" key="20">
    <source>
        <dbReference type="SMART" id="SM00602"/>
    </source>
</evidence>
<evidence type="ECO:0000256" key="6">
    <source>
        <dbReference type="ARBA" id="ARBA00022729"/>
    </source>
</evidence>
<evidence type="ECO:0000256" key="5">
    <source>
        <dbReference type="ARBA" id="ARBA00022692"/>
    </source>
</evidence>
<feature type="domain" description="VPS10" evidence="20">
    <location>
        <begin position="701"/>
        <end position="1340"/>
    </location>
</feature>
<dbReference type="GO" id="GO:0016020">
    <property type="term" value="C:membrane"/>
    <property type="evidence" value="ECO:0007669"/>
    <property type="project" value="InterPro"/>
</dbReference>
<comment type="subcellular location">
    <subcellularLocation>
        <location evidence="1">Golgi apparatus</location>
        <location evidence="1">trans-Golgi network membrane</location>
        <topology evidence="1">Multi-pass membrane protein</topology>
    </subcellularLocation>
    <subcellularLocation>
        <location evidence="2">Prevacuolar compartment membrane</location>
        <topology evidence="2">Multi-pass membrane protein</topology>
    </subcellularLocation>
</comment>
<dbReference type="GO" id="GO:0006896">
    <property type="term" value="P:Golgi to vacuole transport"/>
    <property type="evidence" value="ECO:0007669"/>
    <property type="project" value="TreeGrafter"/>
</dbReference>
<dbReference type="InterPro" id="IPR015943">
    <property type="entry name" value="WD40/YVTN_repeat-like_dom_sf"/>
</dbReference>
<dbReference type="EMBL" id="MU004230">
    <property type="protein sequence ID" value="KAF2674767.1"/>
    <property type="molecule type" value="Genomic_DNA"/>
</dbReference>
<dbReference type="OrthoDB" id="443634at2759"/>
<dbReference type="Pfam" id="PF15901">
    <property type="entry name" value="Sortilin_C"/>
    <property type="match status" value="2"/>
</dbReference>
<dbReference type="GO" id="GO:0005829">
    <property type="term" value="C:cytosol"/>
    <property type="evidence" value="ECO:0007669"/>
    <property type="project" value="GOC"/>
</dbReference>
<evidence type="ECO:0000256" key="13">
    <source>
        <dbReference type="ARBA" id="ARBA00023180"/>
    </source>
</evidence>
<evidence type="ECO:0000256" key="17">
    <source>
        <dbReference type="ARBA" id="ARBA00031902"/>
    </source>
</evidence>
<dbReference type="GO" id="GO:0006623">
    <property type="term" value="P:protein targeting to vacuole"/>
    <property type="evidence" value="ECO:0007669"/>
    <property type="project" value="TreeGrafter"/>
</dbReference>
<dbReference type="Gene3D" id="2.130.10.10">
    <property type="entry name" value="YVTN repeat-like/Quinoprotein amine dehydrogenase"/>
    <property type="match status" value="1"/>
</dbReference>
<evidence type="ECO:0000256" key="15">
    <source>
        <dbReference type="ARBA" id="ARBA00031250"/>
    </source>
</evidence>
<keyword evidence="9 18" id="KW-1133">Transmembrane helix</keyword>
<keyword evidence="5 18" id="KW-0812">Transmembrane</keyword>
<dbReference type="PANTHER" id="PTHR12106:SF27">
    <property type="entry name" value="SORTILIN-RELATED RECEPTOR"/>
    <property type="match status" value="1"/>
</dbReference>
<feature type="domain" description="VPS10" evidence="20">
    <location>
        <begin position="49"/>
        <end position="662"/>
    </location>
</feature>
<evidence type="ECO:0000256" key="8">
    <source>
        <dbReference type="ARBA" id="ARBA00022927"/>
    </source>
</evidence>
<dbReference type="InterPro" id="IPR031778">
    <property type="entry name" value="Sortilin_N"/>
</dbReference>
<keyword evidence="13" id="KW-0325">Glycoprotein</keyword>
<keyword evidence="6 19" id="KW-0732">Signal</keyword>
<evidence type="ECO:0000256" key="10">
    <source>
        <dbReference type="ARBA" id="ARBA00023034"/>
    </source>
</evidence>
<proteinExistence type="predicted"/>
<evidence type="ECO:0000256" key="14">
    <source>
        <dbReference type="ARBA" id="ARBA00025569"/>
    </source>
</evidence>
<evidence type="ECO:0000313" key="22">
    <source>
        <dbReference type="Proteomes" id="UP000799302"/>
    </source>
</evidence>
<feature type="chain" id="PRO_5025652835" description="Vacuolar protein sorting/targeting protein 10" evidence="19">
    <location>
        <begin position="22"/>
        <end position="1476"/>
    </location>
</feature>
<dbReference type="InterPro" id="IPR050310">
    <property type="entry name" value="VPS10-sortilin"/>
</dbReference>
<feature type="signal peptide" evidence="19">
    <location>
        <begin position="1"/>
        <end position="21"/>
    </location>
</feature>
<dbReference type="InterPro" id="IPR006581">
    <property type="entry name" value="VPS10"/>
</dbReference>
<evidence type="ECO:0000256" key="9">
    <source>
        <dbReference type="ARBA" id="ARBA00022989"/>
    </source>
</evidence>
<dbReference type="Pfam" id="PF15902">
    <property type="entry name" value="Sortilin-Vps10"/>
    <property type="match status" value="2"/>
</dbReference>
<dbReference type="Gene3D" id="2.10.70.80">
    <property type="match status" value="2"/>
</dbReference>
<protein>
    <recommendedName>
        <fullName evidence="3">Vacuolar protein sorting/targeting protein 10</fullName>
    </recommendedName>
    <alternativeName>
        <fullName evidence="16">Carboxypeptidase Y receptor</fullName>
    </alternativeName>
    <alternativeName>
        <fullName evidence="15 17">Sortilin VPS10</fullName>
    </alternativeName>
</protein>
<evidence type="ECO:0000256" key="19">
    <source>
        <dbReference type="SAM" id="SignalP"/>
    </source>
</evidence>
<dbReference type="Proteomes" id="UP000799302">
    <property type="component" value="Unassembled WGS sequence"/>
</dbReference>
<evidence type="ECO:0000256" key="1">
    <source>
        <dbReference type="ARBA" id="ARBA00004166"/>
    </source>
</evidence>